<dbReference type="InterPro" id="IPR041726">
    <property type="entry name" value="ACAD10_11_N"/>
</dbReference>
<protein>
    <submittedName>
        <fullName evidence="3">Acyl-CoA dehydrogenase</fullName>
    </submittedName>
</protein>
<dbReference type="InterPro" id="IPR000719">
    <property type="entry name" value="Prot_kinase_dom"/>
</dbReference>
<dbReference type="InterPro" id="IPR052898">
    <property type="entry name" value="ACAD10-like"/>
</dbReference>
<dbReference type="Gene3D" id="3.90.1200.10">
    <property type="match status" value="1"/>
</dbReference>
<name>A0ABQ6IQY3_9MICO</name>
<dbReference type="PROSITE" id="PS50011">
    <property type="entry name" value="PROTEIN_KINASE_DOM"/>
    <property type="match status" value="1"/>
</dbReference>
<feature type="domain" description="Protein kinase" evidence="2">
    <location>
        <begin position="42"/>
        <end position="382"/>
    </location>
</feature>
<dbReference type="InterPro" id="IPR011009">
    <property type="entry name" value="Kinase-like_dom_sf"/>
</dbReference>
<dbReference type="RefSeq" id="WP_284304057.1">
    <property type="nucleotide sequence ID" value="NZ_BSUO01000001.1"/>
</dbReference>
<accession>A0ABQ6IQY3</accession>
<evidence type="ECO:0000256" key="1">
    <source>
        <dbReference type="SAM" id="MobiDB-lite"/>
    </source>
</evidence>
<keyword evidence="4" id="KW-1185">Reference proteome</keyword>
<dbReference type="InterPro" id="IPR002575">
    <property type="entry name" value="Aminoglycoside_PTrfase"/>
</dbReference>
<dbReference type="PANTHER" id="PTHR47829">
    <property type="entry name" value="HYDROLASE, PUTATIVE (AFU_ORTHOLOGUE AFUA_1G12880)-RELATED"/>
    <property type="match status" value="1"/>
</dbReference>
<feature type="compositionally biased region" description="Basic and acidic residues" evidence="1">
    <location>
        <begin position="1"/>
        <end position="17"/>
    </location>
</feature>
<organism evidence="3 4">
    <name type="scientific">Mobilicoccus caccae</name>
    <dbReference type="NCBI Taxonomy" id="1859295"/>
    <lineage>
        <taxon>Bacteria</taxon>
        <taxon>Bacillati</taxon>
        <taxon>Actinomycetota</taxon>
        <taxon>Actinomycetes</taxon>
        <taxon>Micrococcales</taxon>
        <taxon>Dermatophilaceae</taxon>
        <taxon>Mobilicoccus</taxon>
    </lineage>
</organism>
<evidence type="ECO:0000313" key="3">
    <source>
        <dbReference type="EMBL" id="GMA40330.1"/>
    </source>
</evidence>
<reference evidence="4" key="1">
    <citation type="journal article" date="2019" name="Int. J. Syst. Evol. Microbiol.">
        <title>The Global Catalogue of Microorganisms (GCM) 10K type strain sequencing project: providing services to taxonomists for standard genome sequencing and annotation.</title>
        <authorList>
            <consortium name="The Broad Institute Genomics Platform"/>
            <consortium name="The Broad Institute Genome Sequencing Center for Infectious Disease"/>
            <person name="Wu L."/>
            <person name="Ma J."/>
        </authorList>
    </citation>
    <scope>NUCLEOTIDE SEQUENCE [LARGE SCALE GENOMIC DNA]</scope>
    <source>
        <strain evidence="4">NBRC 113072</strain>
    </source>
</reference>
<dbReference type="EMBL" id="BSUO01000001">
    <property type="protein sequence ID" value="GMA40330.1"/>
    <property type="molecule type" value="Genomic_DNA"/>
</dbReference>
<evidence type="ECO:0000259" key="2">
    <source>
        <dbReference type="PROSITE" id="PS50011"/>
    </source>
</evidence>
<dbReference type="PANTHER" id="PTHR47829:SF1">
    <property type="entry name" value="HAD FAMILY PHOSPHATASE"/>
    <property type="match status" value="1"/>
</dbReference>
<dbReference type="Pfam" id="PF01636">
    <property type="entry name" value="APH"/>
    <property type="match status" value="1"/>
</dbReference>
<dbReference type="CDD" id="cd05154">
    <property type="entry name" value="ACAD10_11_N-like"/>
    <property type="match status" value="1"/>
</dbReference>
<gene>
    <name evidence="3" type="ORF">GCM10025883_23750</name>
</gene>
<evidence type="ECO:0000313" key="4">
    <source>
        <dbReference type="Proteomes" id="UP001157126"/>
    </source>
</evidence>
<dbReference type="SUPFAM" id="SSF56112">
    <property type="entry name" value="Protein kinase-like (PK-like)"/>
    <property type="match status" value="1"/>
</dbReference>
<feature type="region of interest" description="Disordered" evidence="1">
    <location>
        <begin position="1"/>
        <end position="49"/>
    </location>
</feature>
<feature type="compositionally biased region" description="Basic and acidic residues" evidence="1">
    <location>
        <begin position="25"/>
        <end position="34"/>
    </location>
</feature>
<comment type="caution">
    <text evidence="3">The sequence shown here is derived from an EMBL/GenBank/DDBJ whole genome shotgun (WGS) entry which is preliminary data.</text>
</comment>
<proteinExistence type="predicted"/>
<sequence length="382" mass="41389">MSGGRSEERSDEPHTARPENMSGGRSEERSDEPHTAQPQSTTPSLEGLDLGRLGEYLSVEKPDLLSGELTGEHVAGGKSNLTYVVSDGSTSVVVRRPPMGHVLATAHDMNREYRVMTALAPTAVPVPQTYLMCTDESVIGAPFYVMEYATGTPFRRADELAPYGPERAQAISARLVDILVDLHAVDPAEVGLSDFGRPEGFLSRQVRRWTKQLEASTSRELPGAQELAADLAESVPADGDVSIIHGDYRLDNVLVDVDHDDEFTAVLDWEMATLGDPLSDVALFAVYQRLPEIGSGYAVSDVSLAPGYLPAPQLLDRYADRSGRDTSRLSWHLGLAYFKLAAILEGIHYRYIHGQTVGEGFAEVGNATIPLIAAGRAALEED</sequence>
<dbReference type="Gene3D" id="3.30.200.20">
    <property type="entry name" value="Phosphorylase Kinase, domain 1"/>
    <property type="match status" value="1"/>
</dbReference>
<dbReference type="Proteomes" id="UP001157126">
    <property type="component" value="Unassembled WGS sequence"/>
</dbReference>